<dbReference type="AlphaFoldDB" id="A0A0V1CZM7"/>
<dbReference type="EMBL" id="JYDI01000066">
    <property type="protein sequence ID" value="KRY54672.1"/>
    <property type="molecule type" value="Genomic_DNA"/>
</dbReference>
<protein>
    <submittedName>
        <fullName evidence="1">Uncharacterized protein</fullName>
    </submittedName>
</protein>
<gene>
    <name evidence="1" type="ORF">T03_14772</name>
</gene>
<keyword evidence="2" id="KW-1185">Reference proteome</keyword>
<evidence type="ECO:0000313" key="1">
    <source>
        <dbReference type="EMBL" id="KRY54672.1"/>
    </source>
</evidence>
<accession>A0A0V1CZM7</accession>
<organism evidence="1 2">
    <name type="scientific">Trichinella britovi</name>
    <name type="common">Parasitic roundworm</name>
    <dbReference type="NCBI Taxonomy" id="45882"/>
    <lineage>
        <taxon>Eukaryota</taxon>
        <taxon>Metazoa</taxon>
        <taxon>Ecdysozoa</taxon>
        <taxon>Nematoda</taxon>
        <taxon>Enoplea</taxon>
        <taxon>Dorylaimia</taxon>
        <taxon>Trichinellida</taxon>
        <taxon>Trichinellidae</taxon>
        <taxon>Trichinella</taxon>
    </lineage>
</organism>
<comment type="caution">
    <text evidence="1">The sequence shown here is derived from an EMBL/GenBank/DDBJ whole genome shotgun (WGS) entry which is preliminary data.</text>
</comment>
<sequence length="66" mass="7829">LRVRMRFSSTVVQSTAPHSMTKKKQVDEEENSCYFAYGIRCLRQLTTASRRRNLEFRLFNKEPTTN</sequence>
<evidence type="ECO:0000313" key="2">
    <source>
        <dbReference type="Proteomes" id="UP000054653"/>
    </source>
</evidence>
<feature type="non-terminal residue" evidence="1">
    <location>
        <position position="1"/>
    </location>
</feature>
<dbReference type="Proteomes" id="UP000054653">
    <property type="component" value="Unassembled WGS sequence"/>
</dbReference>
<proteinExistence type="predicted"/>
<reference evidence="1 2" key="1">
    <citation type="submission" date="2015-01" db="EMBL/GenBank/DDBJ databases">
        <title>Evolution of Trichinella species and genotypes.</title>
        <authorList>
            <person name="Korhonen P.K."/>
            <person name="Edoardo P."/>
            <person name="Giuseppe L.R."/>
            <person name="Gasser R.B."/>
        </authorList>
    </citation>
    <scope>NUCLEOTIDE SEQUENCE [LARGE SCALE GENOMIC DNA]</scope>
    <source>
        <strain evidence="1">ISS120</strain>
    </source>
</reference>
<name>A0A0V1CZM7_TRIBR</name>